<evidence type="ECO:0000313" key="4">
    <source>
        <dbReference type="Proteomes" id="UP001153709"/>
    </source>
</evidence>
<sequence length="547" mass="61740">MLMSSDINISLTQTQMYVAQREREEKMRAGQDTVDSAILPPKIPADLKKVPSIETLNSEMPRKELQKDRGKKAIKCLLNRLRLKKYGSATISKPDPVYRVAYLGNVVTGWAKGDGCFEKPLTTLWRNYTQSSRPDVRMQLTVSGGGLKATTKDHGLTEYWANRLTACGAPSQFPRLFCWVYRHEGKRLRHELRCHAVLCSSSAIAKQIEEELKESLALALLEFKREKLCRQNARLSLVNSVYENPTIPRRKILLSTGSHNYRPPLERSKSAPKLMSIEEIIEEEDDVFHDSKESITLKKLLNHCNSSSNVLDRRKLYILSTIRSNSNPAPVNEKNCDETVNTDRREETEHLMLDEKSEVILNELVENSLKNDLLESCEKAWFNALGQKPDLIPIESDEGSLSSGCESAGTAVSESEPVFPTINELEILEEEDQELEKKTELDFKVGGAVLSRVRSFERLSNPDLLKYCGINNKKQFLDQEEVSLVPVGESQTDFSSLKVFKRRTLSDPNYRRLSDNGSDDENGSACSDESGYEEEEVASSIGNIVLV</sequence>
<name>A0A9P0E452_DIABA</name>
<organism evidence="3 4">
    <name type="scientific">Diabrotica balteata</name>
    <name type="common">Banded cucumber beetle</name>
    <dbReference type="NCBI Taxonomy" id="107213"/>
    <lineage>
        <taxon>Eukaryota</taxon>
        <taxon>Metazoa</taxon>
        <taxon>Ecdysozoa</taxon>
        <taxon>Arthropoda</taxon>
        <taxon>Hexapoda</taxon>
        <taxon>Insecta</taxon>
        <taxon>Pterygota</taxon>
        <taxon>Neoptera</taxon>
        <taxon>Endopterygota</taxon>
        <taxon>Coleoptera</taxon>
        <taxon>Polyphaga</taxon>
        <taxon>Cucujiformia</taxon>
        <taxon>Chrysomeloidea</taxon>
        <taxon>Chrysomelidae</taxon>
        <taxon>Galerucinae</taxon>
        <taxon>Diabroticina</taxon>
        <taxon>Diabroticites</taxon>
        <taxon>Diabrotica</taxon>
    </lineage>
</organism>
<evidence type="ECO:0000256" key="1">
    <source>
        <dbReference type="SAM" id="MobiDB-lite"/>
    </source>
</evidence>
<dbReference type="CDD" id="cd01214">
    <property type="entry name" value="PTB_FAM43A"/>
    <property type="match status" value="1"/>
</dbReference>
<proteinExistence type="predicted"/>
<reference evidence="3" key="1">
    <citation type="submission" date="2022-01" db="EMBL/GenBank/DDBJ databases">
        <authorList>
            <person name="King R."/>
        </authorList>
    </citation>
    <scope>NUCLEOTIDE SEQUENCE</scope>
</reference>
<dbReference type="InterPro" id="IPR011993">
    <property type="entry name" value="PH-like_dom_sf"/>
</dbReference>
<feature type="region of interest" description="Disordered" evidence="1">
    <location>
        <begin position="510"/>
        <end position="538"/>
    </location>
</feature>
<dbReference type="SMART" id="SM00462">
    <property type="entry name" value="PTB"/>
    <property type="match status" value="1"/>
</dbReference>
<dbReference type="OrthoDB" id="5962185at2759"/>
<dbReference type="SUPFAM" id="SSF50729">
    <property type="entry name" value="PH domain-like"/>
    <property type="match status" value="1"/>
</dbReference>
<dbReference type="EMBL" id="OU898283">
    <property type="protein sequence ID" value="CAH1284528.1"/>
    <property type="molecule type" value="Genomic_DNA"/>
</dbReference>
<keyword evidence="4" id="KW-1185">Reference proteome</keyword>
<dbReference type="PANTHER" id="PTHR11232">
    <property type="entry name" value="PHOSPHOTYROSINE INTERACTION DOMAIN-CONTAINING FAMILY MEMBER"/>
    <property type="match status" value="1"/>
</dbReference>
<accession>A0A9P0E452</accession>
<evidence type="ECO:0000313" key="3">
    <source>
        <dbReference type="EMBL" id="CAH1284528.1"/>
    </source>
</evidence>
<evidence type="ECO:0000259" key="2">
    <source>
        <dbReference type="SMART" id="SM00462"/>
    </source>
</evidence>
<gene>
    <name evidence="3" type="ORF">DIABBA_LOCUS11843</name>
</gene>
<dbReference type="InterPro" id="IPR051133">
    <property type="entry name" value="Adapter_Engulfment-Domain"/>
</dbReference>
<dbReference type="Pfam" id="PF14719">
    <property type="entry name" value="PID_2"/>
    <property type="match status" value="1"/>
</dbReference>
<dbReference type="Proteomes" id="UP001153709">
    <property type="component" value="Chromosome 8"/>
</dbReference>
<feature type="domain" description="PID" evidence="2">
    <location>
        <begin position="93"/>
        <end position="229"/>
    </location>
</feature>
<dbReference type="InterPro" id="IPR033930">
    <property type="entry name" value="FAM43A/B_PTB"/>
</dbReference>
<dbReference type="InterPro" id="IPR006020">
    <property type="entry name" value="PTB/PI_dom"/>
</dbReference>
<dbReference type="PANTHER" id="PTHR11232:SF2">
    <property type="entry name" value="FI05246P"/>
    <property type="match status" value="1"/>
</dbReference>
<dbReference type="Gene3D" id="2.30.29.30">
    <property type="entry name" value="Pleckstrin-homology domain (PH domain)/Phosphotyrosine-binding domain (PTB)"/>
    <property type="match status" value="1"/>
</dbReference>
<dbReference type="AlphaFoldDB" id="A0A9P0E452"/>
<protein>
    <recommendedName>
        <fullName evidence="2">PID domain-containing protein</fullName>
    </recommendedName>
</protein>